<reference evidence="10" key="1">
    <citation type="journal article" date="2015" name="Proc. Natl. Acad. Sci. U.S.A.">
        <title>Genome sequence of the Asian Tiger mosquito, Aedes albopictus, reveals insights into its biology, genetics, and evolution.</title>
        <authorList>
            <person name="Chen X.G."/>
            <person name="Jiang X."/>
            <person name="Gu J."/>
            <person name="Xu M."/>
            <person name="Wu Y."/>
            <person name="Deng Y."/>
            <person name="Zhang C."/>
            <person name="Bonizzoni M."/>
            <person name="Dermauw W."/>
            <person name="Vontas J."/>
            <person name="Armbruster P."/>
            <person name="Huang X."/>
            <person name="Yang Y."/>
            <person name="Zhang H."/>
            <person name="He W."/>
            <person name="Peng H."/>
            <person name="Liu Y."/>
            <person name="Wu K."/>
            <person name="Chen J."/>
            <person name="Lirakis M."/>
            <person name="Topalis P."/>
            <person name="Van Leeuwen T."/>
            <person name="Hall A.B."/>
            <person name="Jiang X."/>
            <person name="Thorpe C."/>
            <person name="Mueller R.L."/>
            <person name="Sun C."/>
            <person name="Waterhouse R.M."/>
            <person name="Yan G."/>
            <person name="Tu Z.J."/>
            <person name="Fang X."/>
            <person name="James A.A."/>
        </authorList>
    </citation>
    <scope>NUCLEOTIDE SEQUENCE [LARGE SCALE GENOMIC DNA]</scope>
    <source>
        <strain evidence="10">Foshan</strain>
    </source>
</reference>
<name>A0ABM1ZUE1_AEDAL</name>
<keyword evidence="4 6" id="KW-0862">Zinc</keyword>
<sequence>MNAVNCLSAQLKVYYGGKVVVPFPPRLHYVAKRMTKLGELLLIVISCQLSSVESITVFYKPESQNESFTYGNAIQNFLPPNYKWLNATVIYQIDGHFTGDELQAIKQAMKSIELISCVRFVERKYEVGYVRITAESTGCWADTGRSLGVSELNLGPGCFDSEGTVLHELMHTLGFLHQHTRPDRDQYVQIMYKNIIQRPEILFNFEIVEPWTSFAFPLPYDYDSIMHYKPFMYSKDPQRLVTIATKNTAVTTIGQRDRLSALDIISINFLYCV</sequence>
<dbReference type="SMART" id="SM00235">
    <property type="entry name" value="ZnMc"/>
    <property type="match status" value="1"/>
</dbReference>
<dbReference type="Proteomes" id="UP000069940">
    <property type="component" value="Unassembled WGS sequence"/>
</dbReference>
<evidence type="ECO:0000256" key="5">
    <source>
        <dbReference type="ARBA" id="ARBA00023049"/>
    </source>
</evidence>
<dbReference type="PROSITE" id="PS51864">
    <property type="entry name" value="ASTACIN"/>
    <property type="match status" value="1"/>
</dbReference>
<evidence type="ECO:0000259" key="8">
    <source>
        <dbReference type="PROSITE" id="PS51864"/>
    </source>
</evidence>
<dbReference type="RefSeq" id="XP_062698426.1">
    <property type="nucleotide sequence ID" value="XM_062842442.1"/>
</dbReference>
<feature type="binding site" evidence="6">
    <location>
        <position position="177"/>
    </location>
    <ligand>
        <name>Zn(2+)</name>
        <dbReference type="ChEBI" id="CHEBI:29105"/>
        <note>catalytic</note>
    </ligand>
</feature>
<keyword evidence="10" id="KW-1185">Reference proteome</keyword>
<feature type="binding site" evidence="6">
    <location>
        <position position="167"/>
    </location>
    <ligand>
        <name>Zn(2+)</name>
        <dbReference type="ChEBI" id="CHEBI:29105"/>
        <note>catalytic</note>
    </ligand>
</feature>
<dbReference type="InterPro" id="IPR001506">
    <property type="entry name" value="Peptidase_M12A"/>
</dbReference>
<dbReference type="SUPFAM" id="SSF55486">
    <property type="entry name" value="Metalloproteases ('zincins'), catalytic domain"/>
    <property type="match status" value="1"/>
</dbReference>
<evidence type="ECO:0000256" key="3">
    <source>
        <dbReference type="ARBA" id="ARBA00022801"/>
    </source>
</evidence>
<keyword evidence="1 6" id="KW-0645">Protease</keyword>
<evidence type="ECO:0000256" key="4">
    <source>
        <dbReference type="ARBA" id="ARBA00022833"/>
    </source>
</evidence>
<protein>
    <recommendedName>
        <fullName evidence="7">Metalloendopeptidase</fullName>
        <ecNumber evidence="7">3.4.24.-</ecNumber>
    </recommendedName>
</protein>
<accession>A0ABM1ZUE1</accession>
<feature type="active site" evidence="6">
    <location>
        <position position="168"/>
    </location>
</feature>
<evidence type="ECO:0000256" key="7">
    <source>
        <dbReference type="RuleBase" id="RU361183"/>
    </source>
</evidence>
<feature type="binding site" evidence="6">
    <location>
        <position position="171"/>
    </location>
    <ligand>
        <name>Zn(2+)</name>
        <dbReference type="ChEBI" id="CHEBI:29105"/>
        <note>catalytic</note>
    </ligand>
</feature>
<keyword evidence="6" id="KW-1015">Disulfide bond</keyword>
<dbReference type="InterPro" id="IPR006026">
    <property type="entry name" value="Peptidase_Metallo"/>
</dbReference>
<evidence type="ECO:0000256" key="1">
    <source>
        <dbReference type="ARBA" id="ARBA00022670"/>
    </source>
</evidence>
<dbReference type="PANTHER" id="PTHR10127:SF780">
    <property type="entry name" value="METALLOENDOPEPTIDASE"/>
    <property type="match status" value="1"/>
</dbReference>
<dbReference type="Pfam" id="PF01400">
    <property type="entry name" value="Astacin"/>
    <property type="match status" value="1"/>
</dbReference>
<dbReference type="Gene3D" id="3.40.390.10">
    <property type="entry name" value="Collagenase (Catalytic Domain)"/>
    <property type="match status" value="1"/>
</dbReference>
<evidence type="ECO:0000256" key="6">
    <source>
        <dbReference type="PROSITE-ProRule" id="PRU01211"/>
    </source>
</evidence>
<dbReference type="EC" id="3.4.24.-" evidence="7"/>
<evidence type="ECO:0000313" key="10">
    <source>
        <dbReference type="Proteomes" id="UP000069940"/>
    </source>
</evidence>
<comment type="caution">
    <text evidence="6">Lacks conserved residue(s) required for the propagation of feature annotation.</text>
</comment>
<keyword evidence="3 6" id="KW-0378">Hydrolase</keyword>
<reference evidence="9" key="2">
    <citation type="submission" date="2025-05" db="UniProtKB">
        <authorList>
            <consortium name="EnsemblMetazoa"/>
        </authorList>
    </citation>
    <scope>IDENTIFICATION</scope>
    <source>
        <strain evidence="9">Foshan</strain>
    </source>
</reference>
<keyword evidence="5 6" id="KW-0482">Metalloprotease</keyword>
<organism evidence="9 10">
    <name type="scientific">Aedes albopictus</name>
    <name type="common">Asian tiger mosquito</name>
    <name type="synonym">Stegomyia albopicta</name>
    <dbReference type="NCBI Taxonomy" id="7160"/>
    <lineage>
        <taxon>Eukaryota</taxon>
        <taxon>Metazoa</taxon>
        <taxon>Ecdysozoa</taxon>
        <taxon>Arthropoda</taxon>
        <taxon>Hexapoda</taxon>
        <taxon>Insecta</taxon>
        <taxon>Pterygota</taxon>
        <taxon>Neoptera</taxon>
        <taxon>Endopterygota</taxon>
        <taxon>Diptera</taxon>
        <taxon>Nematocera</taxon>
        <taxon>Culicoidea</taxon>
        <taxon>Culicidae</taxon>
        <taxon>Culicinae</taxon>
        <taxon>Aedini</taxon>
        <taxon>Aedes</taxon>
        <taxon>Stegomyia</taxon>
    </lineage>
</organism>
<dbReference type="CDD" id="cd04280">
    <property type="entry name" value="ZnMc_astacin_like"/>
    <property type="match status" value="1"/>
</dbReference>
<dbReference type="PRINTS" id="PR00480">
    <property type="entry name" value="ASTACIN"/>
</dbReference>
<feature type="domain" description="Peptidase M12A" evidence="8">
    <location>
        <begin position="72"/>
        <end position="273"/>
    </location>
</feature>
<evidence type="ECO:0000256" key="2">
    <source>
        <dbReference type="ARBA" id="ARBA00022723"/>
    </source>
</evidence>
<dbReference type="EnsemblMetazoa" id="AALFPA23_021739.R32185">
    <property type="protein sequence ID" value="AALFPA23_021739.P32185"/>
    <property type="gene ID" value="AALFPA23_021739"/>
</dbReference>
<evidence type="ECO:0000313" key="9">
    <source>
        <dbReference type="EnsemblMetazoa" id="AALFPA23_021739.P32185"/>
    </source>
</evidence>
<comment type="cofactor">
    <cofactor evidence="6 7">
        <name>Zn(2+)</name>
        <dbReference type="ChEBI" id="CHEBI:29105"/>
    </cofactor>
    <text evidence="6 7">Binds 1 zinc ion per subunit.</text>
</comment>
<dbReference type="GeneID" id="109414201"/>
<keyword evidence="2 6" id="KW-0479">Metal-binding</keyword>
<dbReference type="InterPro" id="IPR034035">
    <property type="entry name" value="Astacin-like_dom"/>
</dbReference>
<feature type="disulfide bond" evidence="6">
    <location>
        <begin position="117"/>
        <end position="272"/>
    </location>
</feature>
<dbReference type="PANTHER" id="PTHR10127">
    <property type="entry name" value="DISCOIDIN, CUB, EGF, LAMININ , AND ZINC METALLOPROTEASE DOMAIN CONTAINING"/>
    <property type="match status" value="1"/>
</dbReference>
<dbReference type="InterPro" id="IPR024079">
    <property type="entry name" value="MetalloPept_cat_dom_sf"/>
</dbReference>
<proteinExistence type="predicted"/>